<dbReference type="Proteomes" id="UP001589575">
    <property type="component" value="Unassembled WGS sequence"/>
</dbReference>
<organism evidence="1 2">
    <name type="scientific">Citricoccus parietis</name>
    <dbReference type="NCBI Taxonomy" id="592307"/>
    <lineage>
        <taxon>Bacteria</taxon>
        <taxon>Bacillati</taxon>
        <taxon>Actinomycetota</taxon>
        <taxon>Actinomycetes</taxon>
        <taxon>Micrococcales</taxon>
        <taxon>Micrococcaceae</taxon>
        <taxon>Citricoccus</taxon>
    </lineage>
</organism>
<protein>
    <submittedName>
        <fullName evidence="1">Uncharacterized protein</fullName>
    </submittedName>
</protein>
<comment type="caution">
    <text evidence="1">The sequence shown here is derived from an EMBL/GenBank/DDBJ whole genome shotgun (WGS) entry which is preliminary data.</text>
</comment>
<reference evidence="1 2" key="1">
    <citation type="submission" date="2024-09" db="EMBL/GenBank/DDBJ databases">
        <authorList>
            <person name="Sun Q."/>
            <person name="Mori K."/>
        </authorList>
    </citation>
    <scope>NUCLEOTIDE SEQUENCE [LARGE SCALE GENOMIC DNA]</scope>
    <source>
        <strain evidence="1 2">CCM 7609</strain>
    </source>
</reference>
<sequence length="76" mass="8076">MVPSGLTEYSMRLPLTISVMTSVSTTAASSTPSGSCSRTLVRLITWSWPCSTKSMSSSSMTGTSWSRIAMMSASSR</sequence>
<dbReference type="EMBL" id="JBHMFI010000001">
    <property type="protein sequence ID" value="MFB9073200.1"/>
    <property type="molecule type" value="Genomic_DNA"/>
</dbReference>
<keyword evidence="2" id="KW-1185">Reference proteome</keyword>
<name>A0ABV5G2P4_9MICC</name>
<evidence type="ECO:0000313" key="2">
    <source>
        <dbReference type="Proteomes" id="UP001589575"/>
    </source>
</evidence>
<gene>
    <name evidence="1" type="ORF">ACFFX0_19150</name>
</gene>
<proteinExistence type="predicted"/>
<accession>A0ABV5G2P4</accession>
<evidence type="ECO:0000313" key="1">
    <source>
        <dbReference type="EMBL" id="MFB9073200.1"/>
    </source>
</evidence>